<dbReference type="EMBL" id="JAULJE010000009">
    <property type="protein sequence ID" value="KAK1339269.1"/>
    <property type="molecule type" value="Genomic_DNA"/>
</dbReference>
<evidence type="ECO:0000256" key="3">
    <source>
        <dbReference type="ARBA" id="ARBA00022679"/>
    </source>
</evidence>
<dbReference type="InterPro" id="IPR031127">
    <property type="entry name" value="E3_UB_ligase_RBR"/>
</dbReference>
<protein>
    <recommendedName>
        <fullName evidence="2">RBR-type E3 ubiquitin transferase</fullName>
        <ecNumber evidence="2">2.3.2.31</ecNumber>
    </recommendedName>
</protein>
<evidence type="ECO:0000256" key="5">
    <source>
        <dbReference type="ARBA" id="ARBA00022737"/>
    </source>
</evidence>
<dbReference type="InterPro" id="IPR047555">
    <property type="entry name" value="BRcat_RBR_TRIAD1"/>
</dbReference>
<dbReference type="SMART" id="SM00647">
    <property type="entry name" value="IBR"/>
    <property type="match status" value="2"/>
</dbReference>
<evidence type="ECO:0000256" key="8">
    <source>
        <dbReference type="ARBA" id="ARBA00022833"/>
    </source>
</evidence>
<sequence length="406" mass="46614">MDRYKSNLAQLLVEAQVQPDPSKHVPTAHPLTTVQCVCSLCGGKTYSRWSASTSFAAAAGSSTAQYLSKTAWDCPLRTPEDSVLPLLLNEELRDKYRCYLFRDYMDSHCQLQLCPGADCPRLIQVPEPRARQVQCDRRNEVFSFKCRPKYHTPTDCATIWKWLLKCADDSETANYICAHTKDGPKCNVCIEKNRGCNHMQCSKCPYSFCWVCLGQWSANCGSRATCGSLAPGAWLFHKIPQPGEALKKYLFYFERWETHTKSLQLEAQTYQRIHEKIQERVMHDLGMWIDGQYLQNPAKLLAKCRYTLQYTYPCAYYMESGPREKLFEYQQAQLEAEIENLSWKMECADSDDRGDLGNQTTQTEQRRRATTPRLDRDMLEQAFVALLLLQTATREHPPTPPPADSH</sequence>
<evidence type="ECO:0000256" key="9">
    <source>
        <dbReference type="SAM" id="MobiDB-lite"/>
    </source>
</evidence>
<evidence type="ECO:0000256" key="2">
    <source>
        <dbReference type="ARBA" id="ARBA00012251"/>
    </source>
</evidence>
<evidence type="ECO:0000313" key="11">
    <source>
        <dbReference type="EMBL" id="KAK1339269.1"/>
    </source>
</evidence>
<name>A0AA40LPS5_CNENI</name>
<evidence type="ECO:0000256" key="1">
    <source>
        <dbReference type="ARBA" id="ARBA00001798"/>
    </source>
</evidence>
<keyword evidence="12" id="KW-1185">Reference proteome</keyword>
<feature type="region of interest" description="Disordered" evidence="9">
    <location>
        <begin position="349"/>
        <end position="374"/>
    </location>
</feature>
<keyword evidence="4" id="KW-0479">Metal-binding</keyword>
<dbReference type="InterPro" id="IPR045840">
    <property type="entry name" value="Ariadne"/>
</dbReference>
<reference evidence="11" key="1">
    <citation type="submission" date="2023-06" db="EMBL/GenBank/DDBJ databases">
        <title>Reference genome for the Northern bat (Eptesicus nilssonii), a most northern bat species.</title>
        <authorList>
            <person name="Laine V.N."/>
            <person name="Pulliainen A.T."/>
            <person name="Lilley T.M."/>
        </authorList>
    </citation>
    <scope>NUCLEOTIDE SEQUENCE</scope>
    <source>
        <strain evidence="11">BLF_Eptnil</strain>
        <tissue evidence="11">Kidney</tissue>
    </source>
</reference>
<comment type="catalytic activity">
    <reaction evidence="1">
        <text>[E2 ubiquitin-conjugating enzyme]-S-ubiquitinyl-L-cysteine + [acceptor protein]-L-lysine = [E2 ubiquitin-conjugating enzyme]-L-cysteine + [acceptor protein]-N(6)-ubiquitinyl-L-lysine.</text>
        <dbReference type="EC" id="2.3.2.31"/>
    </reaction>
</comment>
<keyword evidence="8" id="KW-0862">Zinc</keyword>
<evidence type="ECO:0000256" key="7">
    <source>
        <dbReference type="ARBA" id="ARBA00022786"/>
    </source>
</evidence>
<dbReference type="GO" id="GO:0008270">
    <property type="term" value="F:zinc ion binding"/>
    <property type="evidence" value="ECO:0007669"/>
    <property type="project" value="UniProtKB-KW"/>
</dbReference>
<comment type="caution">
    <text evidence="11">The sequence shown here is derived from an EMBL/GenBank/DDBJ whole genome shotgun (WGS) entry which is preliminary data.</text>
</comment>
<dbReference type="Pfam" id="PF01485">
    <property type="entry name" value="IBR"/>
    <property type="match status" value="1"/>
</dbReference>
<keyword evidence="7" id="KW-0833">Ubl conjugation pathway</keyword>
<keyword evidence="3" id="KW-0808">Transferase</keyword>
<dbReference type="Pfam" id="PF19422">
    <property type="entry name" value="Ariadne"/>
    <property type="match status" value="1"/>
</dbReference>
<gene>
    <name evidence="11" type="ORF">QTO34_019949</name>
</gene>
<dbReference type="FunFam" id="1.20.120.1750:FF:000002">
    <property type="entry name" value="RBR-type E3 ubiquitin transferase"/>
    <property type="match status" value="1"/>
</dbReference>
<dbReference type="Pfam" id="PF22191">
    <property type="entry name" value="IBR_1"/>
    <property type="match status" value="1"/>
</dbReference>
<dbReference type="SUPFAM" id="SSF57850">
    <property type="entry name" value="RING/U-box"/>
    <property type="match status" value="1"/>
</dbReference>
<dbReference type="InterPro" id="IPR002867">
    <property type="entry name" value="IBR_dom"/>
</dbReference>
<dbReference type="GO" id="GO:0061630">
    <property type="term" value="F:ubiquitin protein ligase activity"/>
    <property type="evidence" value="ECO:0007669"/>
    <property type="project" value="UniProtKB-EC"/>
</dbReference>
<evidence type="ECO:0000259" key="10">
    <source>
        <dbReference type="PROSITE" id="PS51873"/>
    </source>
</evidence>
<dbReference type="PANTHER" id="PTHR11685">
    <property type="entry name" value="RBR FAMILY RING FINGER AND IBR DOMAIN-CONTAINING"/>
    <property type="match status" value="1"/>
</dbReference>
<dbReference type="GO" id="GO:0016567">
    <property type="term" value="P:protein ubiquitination"/>
    <property type="evidence" value="ECO:0007669"/>
    <property type="project" value="InterPro"/>
</dbReference>
<dbReference type="InterPro" id="IPR044066">
    <property type="entry name" value="TRIAD_supradom"/>
</dbReference>
<keyword evidence="5" id="KW-0677">Repeat</keyword>
<dbReference type="PROSITE" id="PS51873">
    <property type="entry name" value="TRIAD"/>
    <property type="match status" value="1"/>
</dbReference>
<dbReference type="CDD" id="cd20344">
    <property type="entry name" value="BRcat_RBR_TRIAD1"/>
    <property type="match status" value="1"/>
</dbReference>
<dbReference type="EC" id="2.3.2.31" evidence="2"/>
<organism evidence="11 12">
    <name type="scientific">Cnephaeus nilssonii</name>
    <name type="common">Northern bat</name>
    <name type="synonym">Eptesicus nilssonii</name>
    <dbReference type="NCBI Taxonomy" id="3371016"/>
    <lineage>
        <taxon>Eukaryota</taxon>
        <taxon>Metazoa</taxon>
        <taxon>Chordata</taxon>
        <taxon>Craniata</taxon>
        <taxon>Vertebrata</taxon>
        <taxon>Euteleostomi</taxon>
        <taxon>Mammalia</taxon>
        <taxon>Eutheria</taxon>
        <taxon>Laurasiatheria</taxon>
        <taxon>Chiroptera</taxon>
        <taxon>Yangochiroptera</taxon>
        <taxon>Vespertilionidae</taxon>
        <taxon>Cnephaeus</taxon>
    </lineage>
</organism>
<dbReference type="Proteomes" id="UP001177744">
    <property type="component" value="Unassembled WGS sequence"/>
</dbReference>
<evidence type="ECO:0000256" key="6">
    <source>
        <dbReference type="ARBA" id="ARBA00022771"/>
    </source>
</evidence>
<proteinExistence type="predicted"/>
<dbReference type="Gene3D" id="1.20.120.1750">
    <property type="match status" value="1"/>
</dbReference>
<evidence type="ECO:0000313" key="12">
    <source>
        <dbReference type="Proteomes" id="UP001177744"/>
    </source>
</evidence>
<keyword evidence="6" id="KW-0863">Zinc-finger</keyword>
<evidence type="ECO:0000256" key="4">
    <source>
        <dbReference type="ARBA" id="ARBA00022723"/>
    </source>
</evidence>
<accession>A0AA40LPS5</accession>
<feature type="domain" description="RING-type" evidence="10">
    <location>
        <begin position="1"/>
        <end position="230"/>
    </location>
</feature>
<dbReference type="AlphaFoldDB" id="A0AA40LPS5"/>